<evidence type="ECO:0008006" key="3">
    <source>
        <dbReference type="Google" id="ProtNLM"/>
    </source>
</evidence>
<dbReference type="GO" id="GO:0005978">
    <property type="term" value="P:glycogen biosynthetic process"/>
    <property type="evidence" value="ECO:0007669"/>
    <property type="project" value="TreeGrafter"/>
</dbReference>
<dbReference type="GO" id="GO:0005737">
    <property type="term" value="C:cytoplasm"/>
    <property type="evidence" value="ECO:0007669"/>
    <property type="project" value="TreeGrafter"/>
</dbReference>
<organism evidence="1 2">
    <name type="scientific">Adineta steineri</name>
    <dbReference type="NCBI Taxonomy" id="433720"/>
    <lineage>
        <taxon>Eukaryota</taxon>
        <taxon>Metazoa</taxon>
        <taxon>Spiralia</taxon>
        <taxon>Gnathifera</taxon>
        <taxon>Rotifera</taxon>
        <taxon>Eurotatoria</taxon>
        <taxon>Bdelloidea</taxon>
        <taxon>Adinetida</taxon>
        <taxon>Adinetidae</taxon>
        <taxon>Adineta</taxon>
    </lineage>
</organism>
<dbReference type="Proteomes" id="UP000663844">
    <property type="component" value="Unassembled WGS sequence"/>
</dbReference>
<dbReference type="AlphaFoldDB" id="A0A820MWH1"/>
<dbReference type="InterPro" id="IPR017853">
    <property type="entry name" value="GH"/>
</dbReference>
<protein>
    <recommendedName>
        <fullName evidence="3">1,4-alpha-glucan branching enzyme</fullName>
    </recommendedName>
</protein>
<reference evidence="1" key="1">
    <citation type="submission" date="2021-02" db="EMBL/GenBank/DDBJ databases">
        <authorList>
            <person name="Nowell W R."/>
        </authorList>
    </citation>
    <scope>NUCLEOTIDE SEQUENCE</scope>
</reference>
<comment type="caution">
    <text evidence="1">The sequence shown here is derived from an EMBL/GenBank/DDBJ whole genome shotgun (WGS) entry which is preliminary data.</text>
</comment>
<gene>
    <name evidence="1" type="ORF">OXD698_LOCUS50269</name>
</gene>
<sequence length="154" mass="17517">ATDTDSFNYLQLANYVSQTLFPESITIAEEVSGMPTLCRPLSEGGAGFDYRLAMAIPDVWIKLLKEKRDEDWHMGNITWTLTNRRSSEKSITYAESHDQALVGDKAISHWLFDDQVYTHMSVFSERTNVIERGLALHKMIRLLTYGLGGEGWLN</sequence>
<dbReference type="EMBL" id="CAJOAZ010023838">
    <property type="protein sequence ID" value="CAF4379074.1"/>
    <property type="molecule type" value="Genomic_DNA"/>
</dbReference>
<dbReference type="PANTHER" id="PTHR43651:SF3">
    <property type="entry name" value="1,4-ALPHA-GLUCAN-BRANCHING ENZYME"/>
    <property type="match status" value="1"/>
</dbReference>
<dbReference type="PANTHER" id="PTHR43651">
    <property type="entry name" value="1,4-ALPHA-GLUCAN-BRANCHING ENZYME"/>
    <property type="match status" value="1"/>
</dbReference>
<accession>A0A820MWH1</accession>
<evidence type="ECO:0000313" key="1">
    <source>
        <dbReference type="EMBL" id="CAF4379074.1"/>
    </source>
</evidence>
<feature type="non-terminal residue" evidence="1">
    <location>
        <position position="154"/>
    </location>
</feature>
<feature type="non-terminal residue" evidence="1">
    <location>
        <position position="1"/>
    </location>
</feature>
<evidence type="ECO:0000313" key="2">
    <source>
        <dbReference type="Proteomes" id="UP000663844"/>
    </source>
</evidence>
<proteinExistence type="predicted"/>
<name>A0A820MWH1_9BILA</name>
<dbReference type="SUPFAM" id="SSF51445">
    <property type="entry name" value="(Trans)glycosidases"/>
    <property type="match status" value="1"/>
</dbReference>
<dbReference type="Gene3D" id="3.20.20.80">
    <property type="entry name" value="Glycosidases"/>
    <property type="match status" value="1"/>
</dbReference>
<dbReference type="GO" id="GO:0003844">
    <property type="term" value="F:1,4-alpha-glucan branching enzyme activity"/>
    <property type="evidence" value="ECO:0007669"/>
    <property type="project" value="TreeGrafter"/>
</dbReference>